<dbReference type="Proteomes" id="UP000244928">
    <property type="component" value="Chromosome"/>
</dbReference>
<proteinExistence type="predicted"/>
<reference evidence="1 2" key="1">
    <citation type="submission" date="2016-04" db="EMBL/GenBank/DDBJ databases">
        <title>Complete genome sequence of Dietzia lutea YIM 80766T, a strain isolated from desert soil in Egypt.</title>
        <authorList>
            <person name="Zhao J."/>
            <person name="Hu B."/>
            <person name="Geng S."/>
            <person name="Nie Y."/>
            <person name="Tang Y."/>
        </authorList>
    </citation>
    <scope>NUCLEOTIDE SEQUENCE [LARGE SCALE GENOMIC DNA]</scope>
    <source>
        <strain evidence="1 2">YIM 80766</strain>
    </source>
</reference>
<accession>A0A2S1R866</accession>
<evidence type="ECO:0000313" key="1">
    <source>
        <dbReference type="EMBL" id="AWH92434.1"/>
    </source>
</evidence>
<dbReference type="AlphaFoldDB" id="A0A2S1R866"/>
<sequence>MKARLTGFADGDETLVEEYGRSDTDIRDEIHHLVIPHGMNSLRFARLVERETWRLARDRGCIVACDRCVSPGPFEHVGGDHRRPVVLDAPLFVVSVGMVHIPVVLCNRHAAILRHEADEAGVELTEVPPLSELDDE</sequence>
<dbReference type="EMBL" id="CP015449">
    <property type="protein sequence ID" value="AWH92434.1"/>
    <property type="molecule type" value="Genomic_DNA"/>
</dbReference>
<name>A0A2S1R866_9ACTN</name>
<protein>
    <submittedName>
        <fullName evidence="1">Uncharacterized protein</fullName>
    </submittedName>
</protein>
<gene>
    <name evidence="1" type="ORF">A6035_09965</name>
</gene>
<organism evidence="1 2">
    <name type="scientific">Dietzia lutea</name>
    <dbReference type="NCBI Taxonomy" id="546160"/>
    <lineage>
        <taxon>Bacteria</taxon>
        <taxon>Bacillati</taxon>
        <taxon>Actinomycetota</taxon>
        <taxon>Actinomycetes</taxon>
        <taxon>Mycobacteriales</taxon>
        <taxon>Dietziaceae</taxon>
        <taxon>Dietzia</taxon>
    </lineage>
</organism>
<dbReference type="RefSeq" id="WP_108847673.1">
    <property type="nucleotide sequence ID" value="NZ_CP015449.1"/>
</dbReference>
<dbReference type="KEGG" id="dlu:A6035_09965"/>
<keyword evidence="2" id="KW-1185">Reference proteome</keyword>
<evidence type="ECO:0000313" key="2">
    <source>
        <dbReference type="Proteomes" id="UP000244928"/>
    </source>
</evidence>